<gene>
    <name evidence="12" type="ORF">AbraCBS73388_001687</name>
</gene>
<dbReference type="GO" id="GO:0005634">
    <property type="term" value="C:nucleus"/>
    <property type="evidence" value="ECO:0007669"/>
    <property type="project" value="UniProtKB-SubCell"/>
</dbReference>
<keyword evidence="4 9" id="KW-0863">Zinc-finger</keyword>
<comment type="caution">
    <text evidence="12">The sequence shown here is derived from an EMBL/GenBank/DDBJ whole genome shotgun (WGS) entry which is preliminary data.</text>
</comment>
<keyword evidence="5" id="KW-0862">Zinc</keyword>
<dbReference type="GO" id="GO:0006351">
    <property type="term" value="P:DNA-templated transcription"/>
    <property type="evidence" value="ECO:0007669"/>
    <property type="project" value="InterPro"/>
</dbReference>
<dbReference type="PROSITE" id="PS00028">
    <property type="entry name" value="ZINC_FINGER_C2H2_1"/>
    <property type="match status" value="2"/>
</dbReference>
<accession>A0A9W5Z0J3</accession>
<organism evidence="12 13">
    <name type="scientific">Aspergillus brasiliensis</name>
    <dbReference type="NCBI Taxonomy" id="319629"/>
    <lineage>
        <taxon>Eukaryota</taxon>
        <taxon>Fungi</taxon>
        <taxon>Dikarya</taxon>
        <taxon>Ascomycota</taxon>
        <taxon>Pezizomycotina</taxon>
        <taxon>Eurotiomycetes</taxon>
        <taxon>Eurotiomycetidae</taxon>
        <taxon>Eurotiales</taxon>
        <taxon>Aspergillaceae</taxon>
        <taxon>Aspergillus</taxon>
        <taxon>Aspergillus subgen. Circumdati</taxon>
    </lineage>
</organism>
<evidence type="ECO:0000256" key="8">
    <source>
        <dbReference type="ARBA" id="ARBA00023242"/>
    </source>
</evidence>
<dbReference type="PANTHER" id="PTHR40626:SF11">
    <property type="entry name" value="ZINC FINGER PROTEIN YPR022C"/>
    <property type="match status" value="1"/>
</dbReference>
<dbReference type="InterPro" id="IPR051059">
    <property type="entry name" value="VerF-like"/>
</dbReference>
<dbReference type="PANTHER" id="PTHR40626">
    <property type="entry name" value="MIP31509P"/>
    <property type="match status" value="1"/>
</dbReference>
<evidence type="ECO:0000256" key="7">
    <source>
        <dbReference type="ARBA" id="ARBA00023163"/>
    </source>
</evidence>
<name>A0A9W5Z0J3_9EURO</name>
<dbReference type="CDD" id="cd12148">
    <property type="entry name" value="fungal_TF_MHR"/>
    <property type="match status" value="1"/>
</dbReference>
<dbReference type="AlphaFoldDB" id="A0A9W5Z0J3"/>
<evidence type="ECO:0000256" key="2">
    <source>
        <dbReference type="ARBA" id="ARBA00022723"/>
    </source>
</evidence>
<dbReference type="GO" id="GO:0000785">
    <property type="term" value="C:chromatin"/>
    <property type="evidence" value="ECO:0007669"/>
    <property type="project" value="TreeGrafter"/>
</dbReference>
<evidence type="ECO:0000256" key="4">
    <source>
        <dbReference type="ARBA" id="ARBA00022771"/>
    </source>
</evidence>
<evidence type="ECO:0000256" key="9">
    <source>
        <dbReference type="PROSITE-ProRule" id="PRU00042"/>
    </source>
</evidence>
<keyword evidence="2" id="KW-0479">Metal-binding</keyword>
<dbReference type="GO" id="GO:0000978">
    <property type="term" value="F:RNA polymerase II cis-regulatory region sequence-specific DNA binding"/>
    <property type="evidence" value="ECO:0007669"/>
    <property type="project" value="InterPro"/>
</dbReference>
<dbReference type="PROSITE" id="PS50157">
    <property type="entry name" value="ZINC_FINGER_C2H2_2"/>
    <property type="match status" value="2"/>
</dbReference>
<evidence type="ECO:0000256" key="5">
    <source>
        <dbReference type="ARBA" id="ARBA00022833"/>
    </source>
</evidence>
<evidence type="ECO:0000256" key="10">
    <source>
        <dbReference type="SAM" id="MobiDB-lite"/>
    </source>
</evidence>
<evidence type="ECO:0000313" key="12">
    <source>
        <dbReference type="EMBL" id="GKZ25876.1"/>
    </source>
</evidence>
<sequence>MKGPPLVCHLAFAPHPVFFHQTNFQCPTLICGNKYSKKEHYERHVRVHTREKPFACPQCTATFSRRDTLRRHLRSLHPHAQDLSPTHDTVALSVRQDTATPTQTCPRQPTNSGCAPTSSSPDALLQFDFEGFDWQWDSALNLDSSFSLGDLGICEPDVARPFTPSPPSRLSGRDMPATSLQHGPSPGQLLETQHSHARNLSSAAGGVGASQSGVDEASRDLLAKSLWQRVPDTMLPSTGFLNRCIYLYTTHIWPLIPVVHLPTFQPARMHPLLLLNICAIGALADGSASAYHHAVRLFEGVRKAILVSSSMEPRDSDQTLAVLQAAVIGQSCVILSGQTTHLRTARLFHGTLAVAMQEYYNSVVKSCNSIPLDSCTSDQSSSAPLDWQRWVKEQTFLRLCGAVQIHNGEIAATVNQAAQLRTQICPRAAEPDTLYLAKTANEWTTLRRHFASTNEQPVAMLSSCAQLAHVVAEISHIKLVSSGDGRVKDVSNIKSSLIEWLEKQRTLLCSERKHRLSPMLLWHSCFLLIHCDFELMERSCTPVGQDPTVLQRPSSLPLSSPSLQDWANSKDACTATLHAILIYKSLEEFRVSEAPAIHVARCAWHAGLVLAVYSLFASNQGDAIASWSGDLQDHPELLLAHQTGVLTERNWNSVSQPLSAAQSRNVTYSLCTVLRRLGSWGNAAWFANKLAQVLDIIDS</sequence>
<feature type="domain" description="C2H2-type" evidence="11">
    <location>
        <begin position="54"/>
        <end position="82"/>
    </location>
</feature>
<proteinExistence type="predicted"/>
<keyword evidence="3" id="KW-0677">Repeat</keyword>
<dbReference type="InterPro" id="IPR007219">
    <property type="entry name" value="XnlR_reg_dom"/>
</dbReference>
<keyword evidence="8" id="KW-0539">Nucleus</keyword>
<dbReference type="Proteomes" id="UP001143548">
    <property type="component" value="Unassembled WGS sequence"/>
</dbReference>
<feature type="region of interest" description="Disordered" evidence="10">
    <location>
        <begin position="159"/>
        <end position="190"/>
    </location>
</feature>
<evidence type="ECO:0000256" key="3">
    <source>
        <dbReference type="ARBA" id="ARBA00022737"/>
    </source>
</evidence>
<feature type="domain" description="C2H2-type" evidence="11">
    <location>
        <begin position="24"/>
        <end position="53"/>
    </location>
</feature>
<dbReference type="SUPFAM" id="SSF57667">
    <property type="entry name" value="beta-beta-alpha zinc fingers"/>
    <property type="match status" value="1"/>
</dbReference>
<protein>
    <recommendedName>
        <fullName evidence="11">C2H2-type domain-containing protein</fullName>
    </recommendedName>
</protein>
<dbReference type="Pfam" id="PF00096">
    <property type="entry name" value="zf-C2H2"/>
    <property type="match status" value="2"/>
</dbReference>
<dbReference type="FunFam" id="3.30.160.60:FF:000100">
    <property type="entry name" value="Zinc finger 45-like"/>
    <property type="match status" value="1"/>
</dbReference>
<keyword evidence="6" id="KW-0805">Transcription regulation</keyword>
<dbReference type="GO" id="GO:0008270">
    <property type="term" value="F:zinc ion binding"/>
    <property type="evidence" value="ECO:0007669"/>
    <property type="project" value="UniProtKB-KW"/>
</dbReference>
<comment type="subcellular location">
    <subcellularLocation>
        <location evidence="1">Nucleus</location>
    </subcellularLocation>
</comment>
<dbReference type="Gene3D" id="3.30.160.60">
    <property type="entry name" value="Classic Zinc Finger"/>
    <property type="match status" value="2"/>
</dbReference>
<evidence type="ECO:0000313" key="13">
    <source>
        <dbReference type="Proteomes" id="UP001143548"/>
    </source>
</evidence>
<dbReference type="EMBL" id="BROQ01000125">
    <property type="protein sequence ID" value="GKZ25876.1"/>
    <property type="molecule type" value="Genomic_DNA"/>
</dbReference>
<dbReference type="Pfam" id="PF04082">
    <property type="entry name" value="Fungal_trans"/>
    <property type="match status" value="1"/>
</dbReference>
<dbReference type="InterPro" id="IPR013087">
    <property type="entry name" value="Znf_C2H2_type"/>
</dbReference>
<evidence type="ECO:0000256" key="6">
    <source>
        <dbReference type="ARBA" id="ARBA00023015"/>
    </source>
</evidence>
<feature type="region of interest" description="Disordered" evidence="10">
    <location>
        <begin position="97"/>
        <end position="119"/>
    </location>
</feature>
<reference evidence="12" key="1">
    <citation type="submission" date="2022-07" db="EMBL/GenBank/DDBJ databases">
        <title>Taxonomy of Aspergillus series Nigri: significant species reduction supported by multi-species coalescent approaches.</title>
        <authorList>
            <person name="Bian C."/>
            <person name="Kusuya Y."/>
            <person name="Sklenar F."/>
            <person name="D'hooge E."/>
            <person name="Yaguchi T."/>
            <person name="Takahashi H."/>
            <person name="Hubka V."/>
        </authorList>
    </citation>
    <scope>NUCLEOTIDE SEQUENCE</scope>
    <source>
        <strain evidence="12">CBS 733.88</strain>
    </source>
</reference>
<dbReference type="SMART" id="SM00355">
    <property type="entry name" value="ZnF_C2H2"/>
    <property type="match status" value="2"/>
</dbReference>
<evidence type="ECO:0000256" key="1">
    <source>
        <dbReference type="ARBA" id="ARBA00004123"/>
    </source>
</evidence>
<evidence type="ECO:0000259" key="11">
    <source>
        <dbReference type="PROSITE" id="PS50157"/>
    </source>
</evidence>
<dbReference type="GO" id="GO:0000981">
    <property type="term" value="F:DNA-binding transcription factor activity, RNA polymerase II-specific"/>
    <property type="evidence" value="ECO:0007669"/>
    <property type="project" value="InterPro"/>
</dbReference>
<dbReference type="InterPro" id="IPR036236">
    <property type="entry name" value="Znf_C2H2_sf"/>
</dbReference>
<keyword evidence="7" id="KW-0804">Transcription</keyword>